<dbReference type="PRINTS" id="PR00039">
    <property type="entry name" value="HTHLYSR"/>
</dbReference>
<evidence type="ECO:0000259" key="5">
    <source>
        <dbReference type="PROSITE" id="PS50931"/>
    </source>
</evidence>
<gene>
    <name evidence="6" type="ORF">EV686_103287</name>
</gene>
<dbReference type="CDD" id="cd05466">
    <property type="entry name" value="PBP2_LTTR_substrate"/>
    <property type="match status" value="1"/>
</dbReference>
<dbReference type="OrthoDB" id="8651113at2"/>
<dbReference type="Proteomes" id="UP000294692">
    <property type="component" value="Unassembled WGS sequence"/>
</dbReference>
<evidence type="ECO:0000256" key="4">
    <source>
        <dbReference type="ARBA" id="ARBA00023163"/>
    </source>
</evidence>
<evidence type="ECO:0000313" key="6">
    <source>
        <dbReference type="EMBL" id="TCV00705.1"/>
    </source>
</evidence>
<dbReference type="SUPFAM" id="SSF53850">
    <property type="entry name" value="Periplasmic binding protein-like II"/>
    <property type="match status" value="1"/>
</dbReference>
<proteinExistence type="inferred from homology"/>
<dbReference type="RefSeq" id="WP_132475534.1">
    <property type="nucleotide sequence ID" value="NZ_JBHRVM010000001.1"/>
</dbReference>
<comment type="caution">
    <text evidence="6">The sequence shown here is derived from an EMBL/GenBank/DDBJ whole genome shotgun (WGS) entry which is preliminary data.</text>
</comment>
<dbReference type="InterPro" id="IPR005119">
    <property type="entry name" value="LysR_subst-bd"/>
</dbReference>
<dbReference type="InterPro" id="IPR036390">
    <property type="entry name" value="WH_DNA-bd_sf"/>
</dbReference>
<evidence type="ECO:0000256" key="1">
    <source>
        <dbReference type="ARBA" id="ARBA00009437"/>
    </source>
</evidence>
<feature type="domain" description="HTH lysR-type" evidence="5">
    <location>
        <begin position="1"/>
        <end position="58"/>
    </location>
</feature>
<keyword evidence="4" id="KW-0804">Transcription</keyword>
<dbReference type="Pfam" id="PF03466">
    <property type="entry name" value="LysR_substrate"/>
    <property type="match status" value="1"/>
</dbReference>
<dbReference type="EMBL" id="SMBX01000003">
    <property type="protein sequence ID" value="TCV00705.1"/>
    <property type="molecule type" value="Genomic_DNA"/>
</dbReference>
<keyword evidence="7" id="KW-1185">Reference proteome</keyword>
<dbReference type="Gene3D" id="1.10.10.10">
    <property type="entry name" value="Winged helix-like DNA-binding domain superfamily/Winged helix DNA-binding domain"/>
    <property type="match status" value="1"/>
</dbReference>
<evidence type="ECO:0000313" key="7">
    <source>
        <dbReference type="Proteomes" id="UP000294692"/>
    </source>
</evidence>
<dbReference type="SUPFAM" id="SSF46785">
    <property type="entry name" value="Winged helix' DNA-binding domain"/>
    <property type="match status" value="1"/>
</dbReference>
<comment type="similarity">
    <text evidence="1">Belongs to the LysR transcriptional regulatory family.</text>
</comment>
<evidence type="ECO:0000256" key="3">
    <source>
        <dbReference type="ARBA" id="ARBA00023125"/>
    </source>
</evidence>
<dbReference type="AlphaFoldDB" id="A0A4R3VDC7"/>
<dbReference type="InterPro" id="IPR000847">
    <property type="entry name" value="LysR_HTH_N"/>
</dbReference>
<evidence type="ECO:0000256" key="2">
    <source>
        <dbReference type="ARBA" id="ARBA00023015"/>
    </source>
</evidence>
<organism evidence="6 7">
    <name type="scientific">Paracandidimonas soli</name>
    <dbReference type="NCBI Taxonomy" id="1917182"/>
    <lineage>
        <taxon>Bacteria</taxon>
        <taxon>Pseudomonadati</taxon>
        <taxon>Pseudomonadota</taxon>
        <taxon>Betaproteobacteria</taxon>
        <taxon>Burkholderiales</taxon>
        <taxon>Alcaligenaceae</taxon>
        <taxon>Paracandidimonas</taxon>
    </lineage>
</organism>
<protein>
    <submittedName>
        <fullName evidence="6">LysR family transcriptional regulator</fullName>
    </submittedName>
</protein>
<dbReference type="GO" id="GO:0003700">
    <property type="term" value="F:DNA-binding transcription factor activity"/>
    <property type="evidence" value="ECO:0007669"/>
    <property type="project" value="InterPro"/>
</dbReference>
<dbReference type="FunFam" id="1.10.10.10:FF:000001">
    <property type="entry name" value="LysR family transcriptional regulator"/>
    <property type="match status" value="1"/>
</dbReference>
<dbReference type="PROSITE" id="PS50931">
    <property type="entry name" value="HTH_LYSR"/>
    <property type="match status" value="1"/>
</dbReference>
<keyword evidence="2" id="KW-0805">Transcription regulation</keyword>
<reference evidence="6 7" key="1">
    <citation type="submission" date="2019-03" db="EMBL/GenBank/DDBJ databases">
        <title>Genomic Encyclopedia of Type Strains, Phase IV (KMG-IV): sequencing the most valuable type-strain genomes for metagenomic binning, comparative biology and taxonomic classification.</title>
        <authorList>
            <person name="Goeker M."/>
        </authorList>
    </citation>
    <scope>NUCLEOTIDE SEQUENCE [LARGE SCALE GENOMIC DNA]</scope>
    <source>
        <strain evidence="6 7">DSM 100048</strain>
    </source>
</reference>
<dbReference type="Pfam" id="PF00126">
    <property type="entry name" value="HTH_1"/>
    <property type="match status" value="1"/>
</dbReference>
<keyword evidence="3" id="KW-0238">DNA-binding</keyword>
<dbReference type="PANTHER" id="PTHR30126:SF94">
    <property type="entry name" value="LYSR FAMILY TRANSCRIPTIONAL REGULATOR"/>
    <property type="match status" value="1"/>
</dbReference>
<dbReference type="InterPro" id="IPR036388">
    <property type="entry name" value="WH-like_DNA-bd_sf"/>
</dbReference>
<dbReference type="GO" id="GO:0000976">
    <property type="term" value="F:transcription cis-regulatory region binding"/>
    <property type="evidence" value="ECO:0007669"/>
    <property type="project" value="TreeGrafter"/>
</dbReference>
<accession>A0A4R3VDC7</accession>
<name>A0A4R3VDC7_9BURK</name>
<dbReference type="PANTHER" id="PTHR30126">
    <property type="entry name" value="HTH-TYPE TRANSCRIPTIONAL REGULATOR"/>
    <property type="match status" value="1"/>
</dbReference>
<dbReference type="Gene3D" id="3.40.190.10">
    <property type="entry name" value="Periplasmic binding protein-like II"/>
    <property type="match status" value="2"/>
</dbReference>
<sequence>MTLKQLEAFYWAATCDSFSIAASRLHLSQSSLSKRIVELEESLGKPLFDRTLRRSQLTVEGRALLPHARQLLAHAEQVASMIKAEENLRGVCRFGVGEIAASSWLPRFVSHVKQQFPALSLEPYVELGQNLEAKLIAGEVDFAMIAMQSVHSQLSSQRLVQVEFVWAAASAITSDGDYAEDLLKDFPIISLDKSAGTRRILDCWLKDQQRKHLPIITSNNLSTMAGLAAAGLGISYFPKGWLQPLIKKGILRVLPSRTPLQGLDYYFHWRTDDIRPYISKLRDLMASDADYTTSLLQL</sequence>